<name>A0ABM7FT00_9SPHN</name>
<evidence type="ECO:0000313" key="3">
    <source>
        <dbReference type="Proteomes" id="UP001059971"/>
    </source>
</evidence>
<sequence length="145" mass="15509">MPDPAVEPVHLFVYGTLRATFDGQMARWLRQVARLVGPATVGPATVGGALYRVADYPGLVTGPTGRVQGDLFALTDAAAILAVLDDYEECAAHHPQPHEYRREAMTVQAADGPVEAWAYLYARDTAGLPPIADGDFLSCAQTPDD</sequence>
<proteinExistence type="predicted"/>
<evidence type="ECO:0000259" key="1">
    <source>
        <dbReference type="Pfam" id="PF06094"/>
    </source>
</evidence>
<feature type="domain" description="Gamma-glutamylcyclotransferase AIG2-like" evidence="1">
    <location>
        <begin position="11"/>
        <end position="136"/>
    </location>
</feature>
<dbReference type="Pfam" id="PF06094">
    <property type="entry name" value="GGACT"/>
    <property type="match status" value="1"/>
</dbReference>
<accession>A0ABM7FT00</accession>
<organism evidence="2 3">
    <name type="scientific">Sphingomonas bisphenolicum</name>
    <dbReference type="NCBI Taxonomy" id="296544"/>
    <lineage>
        <taxon>Bacteria</taxon>
        <taxon>Pseudomonadati</taxon>
        <taxon>Pseudomonadota</taxon>
        <taxon>Alphaproteobacteria</taxon>
        <taxon>Sphingomonadales</taxon>
        <taxon>Sphingomonadaceae</taxon>
        <taxon>Sphingomonas</taxon>
    </lineage>
</organism>
<dbReference type="CDD" id="cd06661">
    <property type="entry name" value="GGCT_like"/>
    <property type="match status" value="1"/>
</dbReference>
<dbReference type="Proteomes" id="UP001059971">
    <property type="component" value="Chromosome 1"/>
</dbReference>
<keyword evidence="3" id="KW-1185">Reference proteome</keyword>
<evidence type="ECO:0000313" key="2">
    <source>
        <dbReference type="EMBL" id="BBF68153.1"/>
    </source>
</evidence>
<dbReference type="InterPro" id="IPR013024">
    <property type="entry name" value="GGCT-like"/>
</dbReference>
<dbReference type="EMBL" id="AP018817">
    <property type="protein sequence ID" value="BBF68153.1"/>
    <property type="molecule type" value="Genomic_DNA"/>
</dbReference>
<dbReference type="RefSeq" id="WP_261935689.1">
    <property type="nucleotide sequence ID" value="NZ_AP018817.1"/>
</dbReference>
<protein>
    <submittedName>
        <fullName evidence="2">Gamma-glutamylcyclotransferase</fullName>
    </submittedName>
</protein>
<dbReference type="InterPro" id="IPR009288">
    <property type="entry name" value="AIG2-like_dom"/>
</dbReference>
<gene>
    <name evidence="2" type="ORF">SBA_ch1_03530</name>
</gene>
<dbReference type="Gene3D" id="3.10.490.10">
    <property type="entry name" value="Gamma-glutamyl cyclotransferase-like"/>
    <property type="match status" value="1"/>
</dbReference>
<reference evidence="2" key="1">
    <citation type="submission" date="2018-07" db="EMBL/GenBank/DDBJ databases">
        <title>Complete genome sequence of Sphingomonas bisphenolicum strain AO1, a bisphenol A degradative bacterium isolated from Japanese farm field.</title>
        <authorList>
            <person name="Murakami M."/>
            <person name="Koh M."/>
            <person name="Koba S."/>
            <person name="Matsumura Y."/>
        </authorList>
    </citation>
    <scope>NUCLEOTIDE SEQUENCE</scope>
    <source>
        <strain evidence="2">AO1</strain>
    </source>
</reference>
<dbReference type="SUPFAM" id="SSF110857">
    <property type="entry name" value="Gamma-glutamyl cyclotransferase-like"/>
    <property type="match status" value="1"/>
</dbReference>
<dbReference type="InterPro" id="IPR036568">
    <property type="entry name" value="GGCT-like_sf"/>
</dbReference>